<dbReference type="Ensembl" id="ENSSPAT00000020207.1">
    <property type="protein sequence ID" value="ENSSPAP00000019909.1"/>
    <property type="gene ID" value="ENSSPAG00000014997.1"/>
</dbReference>
<sequence>MVMLDVLIIGSGPHALTLASLLSSPDPNSDPGQDSPLSPVCPVRPQTNPETANNKRCCGKKKRRATAVSAGQTLEEQLEKSTISERIICPPLSVQVVDTYGEWTALWESQFTALNIPHLRSHTLVHTDPLNKKALQEFVLKHERSAELHSLPDHVYILDDNAFFNDMRLGKKERKRLNITSTLKKSLSFCLPGTKLSVDFFKEQVERYKLDKMLVKGTVEHIIPVTEDKEEMEEENDPMKELETEEIRLTEKKGDRGRKRLKYFQVQLQEGDILKARQVVMATGPTRAQMANIPSWVQSIGESFPDERLQHTVHLMHHLPNWKQKLTESCQRPRETFHAQVCKAGQRVMVVGGGLTSAHVVSIAVQQGASHVTWVMRKHLQLKQFDVGDVESLVGRYSHVEHGIKMDGQAYLRQFYNERSLHKRLAMIRQARKGGAVTPEAYVHLQPFILTGQVDVKTYCQVSEASWCYRNQAWSLSLSTGGHWTGDMIWLATGCKLDVRQDPLLSEMMKEFPIQVIDGWPCISESLQWTEGCPFYLMGQYTALQVGPHAVNLAGGQAASMRIAKDIKRRQQQDNEQASELSGEKSTTGEYIEQMRGLLWL</sequence>
<evidence type="ECO:0000256" key="1">
    <source>
        <dbReference type="SAM" id="MobiDB-lite"/>
    </source>
</evidence>
<dbReference type="InterPro" id="IPR023753">
    <property type="entry name" value="FAD/NAD-binding_dom"/>
</dbReference>
<accession>A0A3B5AQ60</accession>
<evidence type="ECO:0000259" key="2">
    <source>
        <dbReference type="Pfam" id="PF07992"/>
    </source>
</evidence>
<name>A0A3B5AQ60_9TELE</name>
<dbReference type="AlphaFoldDB" id="A0A3B5AQ60"/>
<dbReference type="PANTHER" id="PTHR38663">
    <property type="match status" value="1"/>
</dbReference>
<dbReference type="Gene3D" id="3.50.50.60">
    <property type="entry name" value="FAD/NAD(P)-binding domain"/>
    <property type="match status" value="1"/>
</dbReference>
<feature type="region of interest" description="Disordered" evidence="1">
    <location>
        <begin position="566"/>
        <end position="588"/>
    </location>
</feature>
<dbReference type="SUPFAM" id="SSF51905">
    <property type="entry name" value="FAD/NAD(P)-binding domain"/>
    <property type="match status" value="2"/>
</dbReference>
<proteinExistence type="predicted"/>
<dbReference type="Pfam" id="PF07992">
    <property type="entry name" value="Pyr_redox_2"/>
    <property type="match status" value="1"/>
</dbReference>
<dbReference type="PANTHER" id="PTHR38663:SF1">
    <property type="entry name" value="L-ORNITHINE N(5)-MONOOXYGENASE"/>
    <property type="match status" value="1"/>
</dbReference>
<dbReference type="STRING" id="144197.ENSSPAP00000019909"/>
<feature type="domain" description="FAD/NAD(P)-binding" evidence="2">
    <location>
        <begin position="233"/>
        <end position="392"/>
    </location>
</feature>
<protein>
    <submittedName>
        <fullName evidence="3">Zgc:113276</fullName>
    </submittedName>
</protein>
<reference evidence="3" key="1">
    <citation type="submission" date="2023-09" db="UniProtKB">
        <authorList>
            <consortium name="Ensembl"/>
        </authorList>
    </citation>
    <scope>IDENTIFICATION</scope>
</reference>
<evidence type="ECO:0000313" key="3">
    <source>
        <dbReference type="Ensembl" id="ENSSPAP00000019909.1"/>
    </source>
</evidence>
<dbReference type="GO" id="GO:0016491">
    <property type="term" value="F:oxidoreductase activity"/>
    <property type="evidence" value="ECO:0007669"/>
    <property type="project" value="InterPro"/>
</dbReference>
<organism evidence="3">
    <name type="scientific">Stegastes partitus</name>
    <name type="common">bicolor damselfish</name>
    <dbReference type="NCBI Taxonomy" id="144197"/>
    <lineage>
        <taxon>Eukaryota</taxon>
        <taxon>Metazoa</taxon>
        <taxon>Chordata</taxon>
        <taxon>Craniata</taxon>
        <taxon>Vertebrata</taxon>
        <taxon>Euteleostomi</taxon>
        <taxon>Actinopterygii</taxon>
        <taxon>Neopterygii</taxon>
        <taxon>Teleostei</taxon>
        <taxon>Neoteleostei</taxon>
        <taxon>Acanthomorphata</taxon>
        <taxon>Ovalentaria</taxon>
        <taxon>Pomacentridae</taxon>
        <taxon>Stegastes</taxon>
    </lineage>
</organism>
<feature type="compositionally biased region" description="Polar residues" evidence="1">
    <location>
        <begin position="574"/>
        <end position="588"/>
    </location>
</feature>
<dbReference type="GeneTree" id="ENSGT00390000011024"/>
<dbReference type="InterPro" id="IPR036188">
    <property type="entry name" value="FAD/NAD-bd_sf"/>
</dbReference>